<feature type="transmembrane region" description="Helical" evidence="9">
    <location>
        <begin position="89"/>
        <end position="112"/>
    </location>
</feature>
<evidence type="ECO:0000256" key="6">
    <source>
        <dbReference type="ARBA" id="ARBA00022989"/>
    </source>
</evidence>
<keyword evidence="3" id="KW-1003">Cell membrane</keyword>
<keyword evidence="4 9" id="KW-0812">Transmembrane</keyword>
<dbReference type="EMBL" id="NTGA01000012">
    <property type="protein sequence ID" value="PAY23774.1"/>
    <property type="molecule type" value="Genomic_DNA"/>
</dbReference>
<feature type="transmembrane region" description="Helical" evidence="9">
    <location>
        <begin position="180"/>
        <end position="205"/>
    </location>
</feature>
<evidence type="ECO:0000256" key="9">
    <source>
        <dbReference type="SAM" id="Phobius"/>
    </source>
</evidence>
<dbReference type="GO" id="GO:0022857">
    <property type="term" value="F:transmembrane transporter activity"/>
    <property type="evidence" value="ECO:0007669"/>
    <property type="project" value="InterPro"/>
</dbReference>
<dbReference type="CDD" id="cd06582">
    <property type="entry name" value="TM_PBP1_LivH_like"/>
    <property type="match status" value="1"/>
</dbReference>
<sequence>MTQFLSALSVGLGSGAIYALVAIGFVMIFKATGVISFAQPAFLMSGAIIVSFLAPVMGFYVGAILGVIAIGVIALLVERAAIRPMVGKAVFIVAIITVGLDIVIRTVAGMFLGTQPRSVGDPWGTDVSVIGGVIVQHRHVAAFVTAAVIVVALLLFFRYSSVGLAMRAVASDQEAAMAQGVSASAIFALSWAMAGALAALAGIFAATGGPIGNTLWLVALIALPAIVIGGFDSIGGAIIGGLTIGIAQAMVSTYHNQWFDGSGVMPELTTNLGPLMPWIIMLVVLLVRPHGLFGTKEVERV</sequence>
<evidence type="ECO:0000313" key="10">
    <source>
        <dbReference type="EMBL" id="PAY23774.1"/>
    </source>
</evidence>
<reference evidence="11" key="1">
    <citation type="submission" date="2017-09" db="EMBL/GenBank/DDBJ databases">
        <authorList>
            <person name="Zhang Y."/>
            <person name="Huang X."/>
            <person name="Liu J."/>
            <person name="Lu L."/>
            <person name="Peng K."/>
        </authorList>
    </citation>
    <scope>NUCLEOTIDE SEQUENCE [LARGE SCALE GENOMIC DNA]</scope>
    <source>
        <strain evidence="11">S-XJ-1</strain>
    </source>
</reference>
<feature type="transmembrane region" description="Helical" evidence="9">
    <location>
        <begin position="238"/>
        <end position="255"/>
    </location>
</feature>
<keyword evidence="5" id="KW-0029">Amino-acid transport</keyword>
<proteinExistence type="inferred from homology"/>
<dbReference type="Pfam" id="PF02653">
    <property type="entry name" value="BPD_transp_2"/>
    <property type="match status" value="1"/>
</dbReference>
<evidence type="ECO:0000256" key="4">
    <source>
        <dbReference type="ARBA" id="ARBA00022692"/>
    </source>
</evidence>
<evidence type="ECO:0000313" key="11">
    <source>
        <dbReference type="Proteomes" id="UP000218810"/>
    </source>
</evidence>
<dbReference type="PANTHER" id="PTHR11795:SF451">
    <property type="entry name" value="ABC TRANSPORTER PERMEASE PROTEIN"/>
    <property type="match status" value="1"/>
</dbReference>
<gene>
    <name evidence="10" type="ORF">CEY15_05895</name>
</gene>
<organism evidence="10 11">
    <name type="scientific">Dietzia natronolimnaea</name>
    <dbReference type="NCBI Taxonomy" id="161920"/>
    <lineage>
        <taxon>Bacteria</taxon>
        <taxon>Bacillati</taxon>
        <taxon>Actinomycetota</taxon>
        <taxon>Actinomycetes</taxon>
        <taxon>Mycobacteriales</taxon>
        <taxon>Dietziaceae</taxon>
        <taxon>Dietzia</taxon>
    </lineage>
</organism>
<protein>
    <submittedName>
        <fullName evidence="10">Branched-chain amino acid ABC transporter permease</fullName>
    </submittedName>
</protein>
<feature type="transmembrane region" description="Helical" evidence="9">
    <location>
        <begin position="140"/>
        <end position="159"/>
    </location>
</feature>
<feature type="transmembrane region" description="Helical" evidence="9">
    <location>
        <begin position="211"/>
        <end position="231"/>
    </location>
</feature>
<keyword evidence="6 9" id="KW-1133">Transmembrane helix</keyword>
<comment type="similarity">
    <text evidence="8">Belongs to the binding-protein-dependent transport system permease family. LivHM subfamily.</text>
</comment>
<dbReference type="InterPro" id="IPR001851">
    <property type="entry name" value="ABC_transp_permease"/>
</dbReference>
<dbReference type="GO" id="GO:0006865">
    <property type="term" value="P:amino acid transport"/>
    <property type="evidence" value="ECO:0007669"/>
    <property type="project" value="UniProtKB-KW"/>
</dbReference>
<feature type="transmembrane region" description="Helical" evidence="9">
    <location>
        <begin position="6"/>
        <end position="27"/>
    </location>
</feature>
<evidence type="ECO:0000256" key="3">
    <source>
        <dbReference type="ARBA" id="ARBA00022475"/>
    </source>
</evidence>
<keyword evidence="11" id="KW-1185">Reference proteome</keyword>
<dbReference type="OrthoDB" id="9807115at2"/>
<name>A0A2A2WS19_9ACTN</name>
<accession>A0A2A2WS19</accession>
<dbReference type="RefSeq" id="WP_017837608.1">
    <property type="nucleotide sequence ID" value="NZ_NTGA01000012.1"/>
</dbReference>
<evidence type="ECO:0000256" key="8">
    <source>
        <dbReference type="ARBA" id="ARBA00037998"/>
    </source>
</evidence>
<comment type="caution">
    <text evidence="10">The sequence shown here is derived from an EMBL/GenBank/DDBJ whole genome shotgun (WGS) entry which is preliminary data.</text>
</comment>
<dbReference type="AlphaFoldDB" id="A0A2A2WS19"/>
<feature type="transmembrane region" description="Helical" evidence="9">
    <location>
        <begin position="275"/>
        <end position="293"/>
    </location>
</feature>
<dbReference type="Proteomes" id="UP000218810">
    <property type="component" value="Unassembled WGS sequence"/>
</dbReference>
<dbReference type="GO" id="GO:0005886">
    <property type="term" value="C:plasma membrane"/>
    <property type="evidence" value="ECO:0007669"/>
    <property type="project" value="UniProtKB-SubCell"/>
</dbReference>
<dbReference type="InterPro" id="IPR052157">
    <property type="entry name" value="BCAA_transport_permease"/>
</dbReference>
<dbReference type="PANTHER" id="PTHR11795">
    <property type="entry name" value="BRANCHED-CHAIN AMINO ACID TRANSPORT SYSTEM PERMEASE PROTEIN LIVH"/>
    <property type="match status" value="1"/>
</dbReference>
<keyword evidence="7 9" id="KW-0472">Membrane</keyword>
<keyword evidence="2" id="KW-0813">Transport</keyword>
<evidence type="ECO:0000256" key="2">
    <source>
        <dbReference type="ARBA" id="ARBA00022448"/>
    </source>
</evidence>
<evidence type="ECO:0000256" key="7">
    <source>
        <dbReference type="ARBA" id="ARBA00023136"/>
    </source>
</evidence>
<evidence type="ECO:0000256" key="1">
    <source>
        <dbReference type="ARBA" id="ARBA00004651"/>
    </source>
</evidence>
<evidence type="ECO:0000256" key="5">
    <source>
        <dbReference type="ARBA" id="ARBA00022970"/>
    </source>
</evidence>
<comment type="subcellular location">
    <subcellularLocation>
        <location evidence="1">Cell membrane</location>
        <topology evidence="1">Multi-pass membrane protein</topology>
    </subcellularLocation>
</comment>
<feature type="transmembrane region" description="Helical" evidence="9">
    <location>
        <begin position="59"/>
        <end position="77"/>
    </location>
</feature>